<keyword evidence="3" id="KW-1185">Reference proteome</keyword>
<sequence>MANKPGKKDSQGRSPPEKRKSKVFEQSTPPVPIELSESSSVLIGDEIQSLAIRLGDLEKLHLPRRPREEQKSPVTNRILIRKHHDKEEGRKRRLLVARPAPQDSSSRGQTFSEAEVPLSGTHGQLQPHNILGSLQELKKEATARGNLQVAELVPEPSQPDFLSLGMHDETGKLQQKESIRRHYNQDNALLNWQHHMTLRKRQLDSLSRRLGKPSEQLVMNVCEDYRRIQEERHIIDRCIPSLENGKGYRNGSEFWNVSERIGDELGGLALTLTQREQGYPSPITYIGKPSRIKQETGLAEHPPYHNTWDKSLYLQHRRHELKVIMEELNFTKPDIDGLEVVGRGRPFSSVSAKQFPLLHEQQEETSTEEKENQDPLKDYPDVVTDFVIGPSLLFCGQPATWVEDQVSHRDKAGISTRITFEALAGEKASSLIEVVNNGTTAIWYEWRRLPNTANLGERHKEPRVQHFYFNTSAGVILPGETQTFPFHFKSPTAGIFGENWEFCTHPVLLAGALIQVSLWGISLYEDKTAPLREELQREMESQEAKYIAEKIVQEIMDGIRSTERPQSPPTRVTEEEMFHLMNPELHYKYQTVQELHQLWKEYIHPDTQTSTTMPEEATDHLMVDSSVIEQNGTDMEEEANSKWDLSVVHLKQAADLISEDEAREMFLSHVNRLVSDLTTPAQEVPVELLQQACLQLWRDAIDKLAERSMELRFLLDMPDKDVTTELIIDETVEEQKRGKAGRDEKKTGVMKEDKRTPAGKEREEKKGKHGGKDKLEKEDRPSSRKVKGKEDKKSSKTTALSGENKELVSSGESLDLSPPQSRLCQVDPIIQEKYQESLYTEFYGILVSVVEDLVDIAEDLRSGTTPSGNVATFESLQRNIPQ</sequence>
<dbReference type="PANTHER" id="PTHR48421:SF1">
    <property type="entry name" value="MYCBP-ASSOCIATED PROTEIN"/>
    <property type="match status" value="1"/>
</dbReference>
<dbReference type="Proteomes" id="UP001181693">
    <property type="component" value="Unassembled WGS sequence"/>
</dbReference>
<organism evidence="2 3">
    <name type="scientific">Pyxicephalus adspersus</name>
    <name type="common">African bullfrog</name>
    <dbReference type="NCBI Taxonomy" id="30357"/>
    <lineage>
        <taxon>Eukaryota</taxon>
        <taxon>Metazoa</taxon>
        <taxon>Chordata</taxon>
        <taxon>Craniata</taxon>
        <taxon>Vertebrata</taxon>
        <taxon>Euteleostomi</taxon>
        <taxon>Amphibia</taxon>
        <taxon>Batrachia</taxon>
        <taxon>Anura</taxon>
        <taxon>Neobatrachia</taxon>
        <taxon>Ranoidea</taxon>
        <taxon>Pyxicephalidae</taxon>
        <taxon>Pyxicephalinae</taxon>
        <taxon>Pyxicephalus</taxon>
    </lineage>
</organism>
<dbReference type="AlphaFoldDB" id="A0AAV3AXJ1"/>
<feature type="compositionally biased region" description="Polar residues" evidence="1">
    <location>
        <begin position="102"/>
        <end position="112"/>
    </location>
</feature>
<dbReference type="EMBL" id="DYDO01000003">
    <property type="protein sequence ID" value="DBA27510.1"/>
    <property type="molecule type" value="Genomic_DNA"/>
</dbReference>
<feature type="region of interest" description="Disordered" evidence="1">
    <location>
        <begin position="63"/>
        <end position="112"/>
    </location>
</feature>
<reference evidence="2" key="1">
    <citation type="thesis" date="2020" institute="ProQuest LLC" country="789 East Eisenhower Parkway, Ann Arbor, MI, USA">
        <title>Comparative Genomics and Chromosome Evolution.</title>
        <authorList>
            <person name="Mudd A.B."/>
        </authorList>
    </citation>
    <scope>NUCLEOTIDE SEQUENCE</scope>
    <source>
        <strain evidence="2">1538</strain>
        <tissue evidence="2">Blood</tissue>
    </source>
</reference>
<feature type="region of interest" description="Disordered" evidence="1">
    <location>
        <begin position="735"/>
        <end position="820"/>
    </location>
</feature>
<evidence type="ECO:0000313" key="3">
    <source>
        <dbReference type="Proteomes" id="UP001181693"/>
    </source>
</evidence>
<feature type="compositionally biased region" description="Basic and acidic residues" evidence="1">
    <location>
        <begin position="1"/>
        <end position="18"/>
    </location>
</feature>
<feature type="compositionally biased region" description="Basic and acidic residues" evidence="1">
    <location>
        <begin position="367"/>
        <end position="376"/>
    </location>
</feature>
<dbReference type="Gene3D" id="2.60.40.10">
    <property type="entry name" value="Immunoglobulins"/>
    <property type="match status" value="1"/>
</dbReference>
<comment type="caution">
    <text evidence="2">The sequence shown here is derived from an EMBL/GenBank/DDBJ whole genome shotgun (WGS) entry which is preliminary data.</text>
</comment>
<evidence type="ECO:0000313" key="2">
    <source>
        <dbReference type="EMBL" id="DBA27510.1"/>
    </source>
</evidence>
<protein>
    <recommendedName>
        <fullName evidence="4">MYCBP-associated protein</fullName>
    </recommendedName>
</protein>
<dbReference type="InterPro" id="IPR032707">
    <property type="entry name" value="MYCBPAP"/>
</dbReference>
<name>A0AAV3AXJ1_PYXAD</name>
<dbReference type="Pfam" id="PF14646">
    <property type="entry name" value="MYCBPAP"/>
    <property type="match status" value="1"/>
</dbReference>
<dbReference type="InterPro" id="IPR013783">
    <property type="entry name" value="Ig-like_fold"/>
</dbReference>
<proteinExistence type="predicted"/>
<feature type="region of interest" description="Disordered" evidence="1">
    <location>
        <begin position="1"/>
        <end position="39"/>
    </location>
</feature>
<gene>
    <name evidence="2" type="ORF">GDO54_007994</name>
</gene>
<evidence type="ECO:0008006" key="4">
    <source>
        <dbReference type="Google" id="ProtNLM"/>
    </source>
</evidence>
<dbReference type="PANTHER" id="PTHR48421">
    <property type="entry name" value="MYCBP-ASSOCIATED PROTEIN"/>
    <property type="match status" value="1"/>
</dbReference>
<feature type="compositionally biased region" description="Basic and acidic residues" evidence="1">
    <location>
        <begin position="735"/>
        <end position="794"/>
    </location>
</feature>
<accession>A0AAV3AXJ1</accession>
<feature type="region of interest" description="Disordered" evidence="1">
    <location>
        <begin position="356"/>
        <end position="376"/>
    </location>
</feature>
<evidence type="ECO:0000256" key="1">
    <source>
        <dbReference type="SAM" id="MobiDB-lite"/>
    </source>
</evidence>